<comment type="function">
    <text evidence="7">Endonuclease IV plays a role in DNA repair. It cleaves phosphodiester bonds at apurinic or apyrimidinic (AP) sites, generating a 3'-hydroxyl group and a 5'-terminal sugar phosphate.</text>
</comment>
<dbReference type="InterPro" id="IPR036237">
    <property type="entry name" value="Xyl_isomerase-like_sf"/>
</dbReference>
<evidence type="ECO:0000256" key="2">
    <source>
        <dbReference type="ARBA" id="ARBA00022723"/>
    </source>
</evidence>
<keyword evidence="4 7" id="KW-0378">Hydrolase</keyword>
<evidence type="ECO:0000256" key="3">
    <source>
        <dbReference type="ARBA" id="ARBA00022763"/>
    </source>
</evidence>
<keyword evidence="10" id="KW-1185">Reference proteome</keyword>
<dbReference type="AlphaFoldDB" id="A8F859"/>
<sequence>MIKIGAHMPISYGFEKVPELTVEIGGNAFQIFSHSPRTWRAGLPSKESCEKFKIFMNKCAIPFQNAFCHTGYLINLASPKEDIWTKSVQLMIIEGKICEMLGIPYLNVHPGSHTGSGEREGMQRIVRAIDEFMKNTSNITLLLENVSPKGGNIGYKMHQLGQIIKSVSYPDRIGVTYDTCHGFDAGYDITTKEGVTKLLDEMESAFGLWRLKMIHLNDSKAPFGKPLDRHENIGKGYIGDEGFRNFLSFSQIQSVPWILETPDSKDLYKTEIKHVKSLLGLIE</sequence>
<evidence type="ECO:0000256" key="5">
    <source>
        <dbReference type="ARBA" id="ARBA00022833"/>
    </source>
</evidence>
<evidence type="ECO:0000256" key="6">
    <source>
        <dbReference type="ARBA" id="ARBA00023204"/>
    </source>
</evidence>
<dbReference type="Proteomes" id="UP000002016">
    <property type="component" value="Chromosome"/>
</dbReference>
<dbReference type="EC" id="3.1.21.2" evidence="7"/>
<dbReference type="PANTHER" id="PTHR21445:SF0">
    <property type="entry name" value="APURINIC-APYRIMIDINIC ENDONUCLEASE"/>
    <property type="match status" value="1"/>
</dbReference>
<dbReference type="SUPFAM" id="SSF51658">
    <property type="entry name" value="Xylose isomerase-like"/>
    <property type="match status" value="1"/>
</dbReference>
<evidence type="ECO:0000256" key="4">
    <source>
        <dbReference type="ARBA" id="ARBA00022801"/>
    </source>
</evidence>
<evidence type="ECO:0000313" key="9">
    <source>
        <dbReference type="EMBL" id="ABV34343.1"/>
    </source>
</evidence>
<dbReference type="InterPro" id="IPR018246">
    <property type="entry name" value="AP_endonuc_F2_Zn_BS"/>
</dbReference>
<dbReference type="GO" id="GO:0003906">
    <property type="term" value="F:DNA-(apurinic or apyrimidinic site) endonuclease activity"/>
    <property type="evidence" value="ECO:0007669"/>
    <property type="project" value="TreeGrafter"/>
</dbReference>
<keyword evidence="2 7" id="KW-0479">Metal-binding</keyword>
<proteinExistence type="inferred from homology"/>
<dbReference type="HAMAP" id="MF_00152">
    <property type="entry name" value="Nfo"/>
    <property type="match status" value="1"/>
</dbReference>
<dbReference type="FunFam" id="3.20.20.150:FF:000001">
    <property type="entry name" value="Probable endonuclease 4"/>
    <property type="match status" value="1"/>
</dbReference>
<dbReference type="NCBIfam" id="TIGR00587">
    <property type="entry name" value="nfo"/>
    <property type="match status" value="1"/>
</dbReference>
<protein>
    <recommendedName>
        <fullName evidence="7">Probable endonuclease 4</fullName>
        <ecNumber evidence="7">3.1.21.2</ecNumber>
    </recommendedName>
    <alternativeName>
        <fullName evidence="7">Endodeoxyribonuclease IV</fullName>
    </alternativeName>
    <alternativeName>
        <fullName evidence="7">Endonuclease IV</fullName>
    </alternativeName>
</protein>
<feature type="binding site" evidence="7">
    <location>
        <position position="69"/>
    </location>
    <ligand>
        <name>Zn(2+)</name>
        <dbReference type="ChEBI" id="CHEBI:29105"/>
        <label>1</label>
    </ligand>
</feature>
<keyword evidence="7" id="KW-0540">Nuclease</keyword>
<feature type="binding site" evidence="7">
    <location>
        <position position="215"/>
    </location>
    <ligand>
        <name>Zn(2+)</name>
        <dbReference type="ChEBI" id="CHEBI:29105"/>
        <label>2</label>
    </ligand>
</feature>
<accession>A8F859</accession>
<name>A8F859_PSELT</name>
<dbReference type="GO" id="GO:0003677">
    <property type="term" value="F:DNA binding"/>
    <property type="evidence" value="ECO:0007669"/>
    <property type="project" value="InterPro"/>
</dbReference>
<keyword evidence="7 9" id="KW-0255">Endonuclease</keyword>
<evidence type="ECO:0000313" key="10">
    <source>
        <dbReference type="Proteomes" id="UP000002016"/>
    </source>
</evidence>
<feature type="binding site" evidence="7">
    <location>
        <position position="178"/>
    </location>
    <ligand>
        <name>Zn(2+)</name>
        <dbReference type="ChEBI" id="CHEBI:29105"/>
        <label>2</label>
    </ligand>
</feature>
<dbReference type="PANTHER" id="PTHR21445">
    <property type="entry name" value="ENDONUCLEASE IV ENDODEOXYRIBONUCLEASE IV"/>
    <property type="match status" value="1"/>
</dbReference>
<dbReference type="InterPro" id="IPR013022">
    <property type="entry name" value="Xyl_isomerase-like_TIM-brl"/>
</dbReference>
<keyword evidence="3 7" id="KW-0227">DNA damage</keyword>
<dbReference type="Pfam" id="PF01261">
    <property type="entry name" value="AP_endonuc_2"/>
    <property type="match status" value="1"/>
</dbReference>
<feature type="binding site" evidence="7">
    <location>
        <position position="109"/>
    </location>
    <ligand>
        <name>Zn(2+)</name>
        <dbReference type="ChEBI" id="CHEBI:29105"/>
        <label>1</label>
    </ligand>
</feature>
<dbReference type="eggNOG" id="COG0648">
    <property type="taxonomic scope" value="Bacteria"/>
</dbReference>
<evidence type="ECO:0000259" key="8">
    <source>
        <dbReference type="Pfam" id="PF01261"/>
    </source>
</evidence>
<dbReference type="Gene3D" id="3.20.20.150">
    <property type="entry name" value="Divalent-metal-dependent TIM barrel enzymes"/>
    <property type="match status" value="1"/>
</dbReference>
<dbReference type="PROSITE" id="PS51432">
    <property type="entry name" value="AP_NUCLEASE_F2_4"/>
    <property type="match status" value="1"/>
</dbReference>
<dbReference type="OrthoDB" id="9805666at2"/>
<evidence type="ECO:0000256" key="7">
    <source>
        <dbReference type="HAMAP-Rule" id="MF_00152"/>
    </source>
</evidence>
<evidence type="ECO:0000256" key="1">
    <source>
        <dbReference type="ARBA" id="ARBA00005340"/>
    </source>
</evidence>
<dbReference type="RefSeq" id="WP_012003819.1">
    <property type="nucleotide sequence ID" value="NC_009828.1"/>
</dbReference>
<dbReference type="PROSITE" id="PS00730">
    <property type="entry name" value="AP_NUCLEASE_F2_2"/>
    <property type="match status" value="1"/>
</dbReference>
<keyword evidence="6 7" id="KW-0234">DNA repair</keyword>
<dbReference type="PROSITE" id="PS00731">
    <property type="entry name" value="AP_NUCLEASE_F2_3"/>
    <property type="match status" value="1"/>
</dbReference>
<feature type="binding site" evidence="7">
    <location>
        <position position="260"/>
    </location>
    <ligand>
        <name>Zn(2+)</name>
        <dbReference type="ChEBI" id="CHEBI:29105"/>
        <label>2</label>
    </ligand>
</feature>
<feature type="binding site" evidence="7">
    <location>
        <position position="230"/>
    </location>
    <ligand>
        <name>Zn(2+)</name>
        <dbReference type="ChEBI" id="CHEBI:29105"/>
        <label>3</label>
    </ligand>
</feature>
<comment type="cofactor">
    <cofactor evidence="7">
        <name>Zn(2+)</name>
        <dbReference type="ChEBI" id="CHEBI:29105"/>
    </cofactor>
    <text evidence="7">Binds 3 Zn(2+) ions.</text>
</comment>
<comment type="catalytic activity">
    <reaction evidence="7">
        <text>Endonucleolytic cleavage to 5'-phosphooligonucleotide end-products.</text>
        <dbReference type="EC" id="3.1.21.2"/>
    </reaction>
</comment>
<reference evidence="9 10" key="2">
    <citation type="journal article" date="2009" name="Proc. Natl. Acad. Sci. U.S.A.">
        <title>On the chimeric nature, thermophilic origin, and phylogenetic placement of the Thermotogales.</title>
        <authorList>
            <person name="Zhaxybayeva O."/>
            <person name="Swithers K.S."/>
            <person name="Lapierre P."/>
            <person name="Fournier G.P."/>
            <person name="Bickhart D.M."/>
            <person name="DeBoy R.T."/>
            <person name="Nelson K.E."/>
            <person name="Nesbo C.L."/>
            <person name="Doolittle W.F."/>
            <person name="Gogarten J.P."/>
            <person name="Noll K.M."/>
        </authorList>
    </citation>
    <scope>NUCLEOTIDE SEQUENCE [LARGE SCALE GENOMIC DNA]</scope>
    <source>
        <strain evidence="10">ATCC BAA-301 / DSM 14385 / NBRC 107922 / TMO</strain>
    </source>
</reference>
<feature type="domain" description="Xylose isomerase-like TIM barrel" evidence="8">
    <location>
        <begin position="20"/>
        <end position="277"/>
    </location>
</feature>
<feature type="binding site" evidence="7">
    <location>
        <position position="181"/>
    </location>
    <ligand>
        <name>Zn(2+)</name>
        <dbReference type="ChEBI" id="CHEBI:29105"/>
        <label>3</label>
    </ligand>
</feature>
<comment type="similarity">
    <text evidence="1 7">Belongs to the AP endonuclease 2 family.</text>
</comment>
<dbReference type="GO" id="GO:0008081">
    <property type="term" value="F:phosphoric diester hydrolase activity"/>
    <property type="evidence" value="ECO:0007669"/>
    <property type="project" value="TreeGrafter"/>
</dbReference>
<dbReference type="SMART" id="SM00518">
    <property type="entry name" value="AP2Ec"/>
    <property type="match status" value="1"/>
</dbReference>
<dbReference type="STRING" id="416591.Tlet_1789"/>
<dbReference type="GO" id="GO:0006284">
    <property type="term" value="P:base-excision repair"/>
    <property type="evidence" value="ECO:0007669"/>
    <property type="project" value="TreeGrafter"/>
</dbReference>
<keyword evidence="5 7" id="KW-0862">Zinc</keyword>
<reference evidence="9 10" key="1">
    <citation type="submission" date="2007-08" db="EMBL/GenBank/DDBJ databases">
        <title>Complete sequence of Thermotoga lettingae TMO.</title>
        <authorList>
            <consortium name="US DOE Joint Genome Institute"/>
            <person name="Copeland A."/>
            <person name="Lucas S."/>
            <person name="Lapidus A."/>
            <person name="Barry K."/>
            <person name="Glavina del Rio T."/>
            <person name="Dalin E."/>
            <person name="Tice H."/>
            <person name="Pitluck S."/>
            <person name="Foster B."/>
            <person name="Bruce D."/>
            <person name="Schmutz J."/>
            <person name="Larimer F."/>
            <person name="Land M."/>
            <person name="Hauser L."/>
            <person name="Kyrpides N."/>
            <person name="Mikhailova N."/>
            <person name="Nelson K."/>
            <person name="Gogarten J.P."/>
            <person name="Noll K."/>
            <person name="Richardson P."/>
        </authorList>
    </citation>
    <scope>NUCLEOTIDE SEQUENCE [LARGE SCALE GENOMIC DNA]</scope>
    <source>
        <strain evidence="10">ATCC BAA-301 / DSM 14385 / NBRC 107922 / TMO</strain>
    </source>
</reference>
<dbReference type="GO" id="GO:0008833">
    <property type="term" value="F:deoxyribonuclease IV (phage-T4-induced) activity"/>
    <property type="evidence" value="ECO:0007669"/>
    <property type="project" value="UniProtKB-UniRule"/>
</dbReference>
<feature type="binding site" evidence="7">
    <location>
        <position position="228"/>
    </location>
    <ligand>
        <name>Zn(2+)</name>
        <dbReference type="ChEBI" id="CHEBI:29105"/>
        <label>3</label>
    </ligand>
</feature>
<organism evidence="9 10">
    <name type="scientific">Pseudothermotoga lettingae (strain ATCC BAA-301 / DSM 14385 / NBRC 107922 / TMO)</name>
    <name type="common">Thermotoga lettingae</name>
    <dbReference type="NCBI Taxonomy" id="416591"/>
    <lineage>
        <taxon>Bacteria</taxon>
        <taxon>Thermotogati</taxon>
        <taxon>Thermotogota</taxon>
        <taxon>Thermotogae</taxon>
        <taxon>Thermotogales</taxon>
        <taxon>Thermotogaceae</taxon>
        <taxon>Pseudothermotoga</taxon>
    </lineage>
</organism>
<dbReference type="GO" id="GO:0008270">
    <property type="term" value="F:zinc ion binding"/>
    <property type="evidence" value="ECO:0007669"/>
    <property type="project" value="UniProtKB-UniRule"/>
</dbReference>
<dbReference type="EMBL" id="CP000812">
    <property type="protein sequence ID" value="ABV34343.1"/>
    <property type="molecule type" value="Genomic_DNA"/>
</dbReference>
<feature type="binding site" evidence="7">
    <location>
        <position position="144"/>
    </location>
    <ligand>
        <name>Zn(2+)</name>
        <dbReference type="ChEBI" id="CHEBI:29105"/>
        <label>1</label>
    </ligand>
</feature>
<gene>
    <name evidence="7" type="primary">nfo</name>
    <name evidence="9" type="ordered locus">Tlet_1789</name>
</gene>
<dbReference type="InterPro" id="IPR001719">
    <property type="entry name" value="AP_endonuc_2"/>
</dbReference>
<dbReference type="KEGG" id="tle:Tlet_1789"/>
<dbReference type="CDD" id="cd00019">
    <property type="entry name" value="AP2Ec"/>
    <property type="match status" value="1"/>
</dbReference>
<feature type="binding site" evidence="7">
    <location>
        <position position="144"/>
    </location>
    <ligand>
        <name>Zn(2+)</name>
        <dbReference type="ChEBI" id="CHEBI:29105"/>
        <label>2</label>
    </ligand>
</feature>
<dbReference type="HOGENOM" id="CLU_025885_0_1_0"/>